<dbReference type="InterPro" id="IPR038630">
    <property type="entry name" value="L24e/L24_sf"/>
</dbReference>
<dbReference type="GO" id="GO:0005730">
    <property type="term" value="C:nucleolus"/>
    <property type="evidence" value="ECO:0007669"/>
    <property type="project" value="TreeGrafter"/>
</dbReference>
<dbReference type="GO" id="GO:0042273">
    <property type="term" value="P:ribosomal large subunit biogenesis"/>
    <property type="evidence" value="ECO:0007669"/>
    <property type="project" value="TreeGrafter"/>
</dbReference>
<dbReference type="InterPro" id="IPR000988">
    <property type="entry name" value="Ribosomal_eL24-rel_N"/>
</dbReference>
<protein>
    <recommendedName>
        <fullName evidence="6">TRASH domain-containing protein</fullName>
    </recommendedName>
</protein>
<dbReference type="STRING" id="1288291.A0A059F3Y0"/>
<accession>A0A059F3Y0</accession>
<dbReference type="Gene3D" id="2.30.170.20">
    <property type="entry name" value="Ribosomal protein L24e"/>
    <property type="match status" value="1"/>
</dbReference>
<feature type="coiled-coil region" evidence="5">
    <location>
        <begin position="127"/>
        <end position="157"/>
    </location>
</feature>
<dbReference type="Pfam" id="PF01246">
    <property type="entry name" value="Ribosomal_L24e"/>
    <property type="match status" value="1"/>
</dbReference>
<dbReference type="OrthoDB" id="10262490at2759"/>
<comment type="similarity">
    <text evidence="2">Belongs to the eukaryotic ribosomal protein eL24 family.</text>
</comment>
<proteinExistence type="inferred from homology"/>
<reference evidence="8" key="1">
    <citation type="submission" date="2013-02" db="EMBL/GenBank/DDBJ databases">
        <authorList>
            <consortium name="The Broad Institute Genome Sequencing Platform"/>
            <person name="Cuomo C."/>
            <person name="Becnel J."/>
            <person name="Sanscrainte N."/>
            <person name="Walker B."/>
            <person name="Young S.K."/>
            <person name="Zeng Q."/>
            <person name="Gargeya S."/>
            <person name="Fitzgerald M."/>
            <person name="Haas B."/>
            <person name="Abouelleil A."/>
            <person name="Alvarado L."/>
            <person name="Arachchi H.M."/>
            <person name="Berlin A.M."/>
            <person name="Chapman S.B."/>
            <person name="Dewar J."/>
            <person name="Goldberg J."/>
            <person name="Griggs A."/>
            <person name="Gujja S."/>
            <person name="Hansen M."/>
            <person name="Howarth C."/>
            <person name="Imamovic A."/>
            <person name="Larimer J."/>
            <person name="McCowan C."/>
            <person name="Murphy C."/>
            <person name="Neiman D."/>
            <person name="Pearson M."/>
            <person name="Priest M."/>
            <person name="Roberts A."/>
            <person name="Saif S."/>
            <person name="Shea T."/>
            <person name="Sisk P."/>
            <person name="Sykes S."/>
            <person name="Wortman J."/>
            <person name="Nusbaum C."/>
            <person name="Birren B."/>
        </authorList>
    </citation>
    <scope>NUCLEOTIDE SEQUENCE [LARGE SCALE GENOMIC DNA]</scope>
    <source>
        <strain evidence="8">PRA339</strain>
    </source>
</reference>
<keyword evidence="3" id="KW-0690">Ribosome biogenesis</keyword>
<dbReference type="PROSITE" id="PS01073">
    <property type="entry name" value="RIBOSOMAL_L24E"/>
    <property type="match status" value="1"/>
</dbReference>
<evidence type="ECO:0000313" key="7">
    <source>
        <dbReference type="EMBL" id="KCZ81910.1"/>
    </source>
</evidence>
<dbReference type="HOGENOM" id="CLU_089419_2_2_1"/>
<dbReference type="VEuPathDB" id="MicrosporidiaDB:H312_00669"/>
<sequence>MRIEKCWFCSCNVYPGHGSSFARNDGKLFIFCRSKCLKLFKRKLNPRKTKWTKTYRMLKKKSLTNDEILKLEKKIDEPILIDKEILQNSVTAIPQFIDKKMEREDYYIIDRILTECEKHKEHEVKYIEQHKHLLENKEEKKKRIEAAIKNAKKNTNKGFVEEFEIN</sequence>
<evidence type="ECO:0000313" key="8">
    <source>
        <dbReference type="Proteomes" id="UP000030655"/>
    </source>
</evidence>
<dbReference type="InterPro" id="IPR023442">
    <property type="entry name" value="Ribosomal_eL24_CS"/>
</dbReference>
<dbReference type="AlphaFoldDB" id="A0A059F3Y0"/>
<evidence type="ECO:0000256" key="2">
    <source>
        <dbReference type="ARBA" id="ARBA00005647"/>
    </source>
</evidence>
<organism evidence="7 8">
    <name type="scientific">Anncaliia algerae PRA339</name>
    <dbReference type="NCBI Taxonomy" id="1288291"/>
    <lineage>
        <taxon>Eukaryota</taxon>
        <taxon>Fungi</taxon>
        <taxon>Fungi incertae sedis</taxon>
        <taxon>Microsporidia</taxon>
        <taxon>Tubulinosematoidea</taxon>
        <taxon>Tubulinosematidae</taxon>
        <taxon>Anncaliia</taxon>
    </lineage>
</organism>
<dbReference type="PANTHER" id="PTHR10792">
    <property type="entry name" value="60S RIBOSOMAL PROTEIN L24"/>
    <property type="match status" value="1"/>
</dbReference>
<evidence type="ECO:0000259" key="6">
    <source>
        <dbReference type="SMART" id="SM00746"/>
    </source>
</evidence>
<keyword evidence="5" id="KW-0175">Coiled coil</keyword>
<dbReference type="InterPro" id="IPR011017">
    <property type="entry name" value="TRASH_dom"/>
</dbReference>
<evidence type="ECO:0000256" key="4">
    <source>
        <dbReference type="ARBA" id="ARBA00023242"/>
    </source>
</evidence>
<keyword evidence="4" id="KW-0539">Nucleus</keyword>
<dbReference type="SUPFAM" id="SSF57716">
    <property type="entry name" value="Glucocorticoid receptor-like (DNA-binding domain)"/>
    <property type="match status" value="1"/>
</dbReference>
<keyword evidence="8" id="KW-1185">Reference proteome</keyword>
<evidence type="ECO:0000256" key="1">
    <source>
        <dbReference type="ARBA" id="ARBA00004123"/>
    </source>
</evidence>
<reference evidence="7 8" key="2">
    <citation type="submission" date="2014-03" db="EMBL/GenBank/DDBJ databases">
        <title>The Genome Sequence of Anncaliia algerae insect isolate PRA339.</title>
        <authorList>
            <consortium name="The Broad Institute Genome Sequencing Platform"/>
            <consortium name="The Broad Institute Genome Sequencing Center for Infectious Disease"/>
            <person name="Cuomo C."/>
            <person name="Becnel J."/>
            <person name="Sanscrainte N."/>
            <person name="Walker B."/>
            <person name="Young S.K."/>
            <person name="Zeng Q."/>
            <person name="Gargeya S."/>
            <person name="Fitzgerald M."/>
            <person name="Haas B."/>
            <person name="Abouelleil A."/>
            <person name="Alvarado L."/>
            <person name="Arachchi H.M."/>
            <person name="Berlin A.M."/>
            <person name="Chapman S.B."/>
            <person name="Dewar J."/>
            <person name="Goldberg J."/>
            <person name="Griggs A."/>
            <person name="Gujja S."/>
            <person name="Hansen M."/>
            <person name="Howarth C."/>
            <person name="Imamovic A."/>
            <person name="Larimer J."/>
            <person name="McCowan C."/>
            <person name="Murphy C."/>
            <person name="Neiman D."/>
            <person name="Pearson M."/>
            <person name="Priest M."/>
            <person name="Roberts A."/>
            <person name="Saif S."/>
            <person name="Shea T."/>
            <person name="Sisk P."/>
            <person name="Sykes S."/>
            <person name="Wortman J."/>
            <person name="Nusbaum C."/>
            <person name="Birren B."/>
        </authorList>
    </citation>
    <scope>NUCLEOTIDE SEQUENCE [LARGE SCALE GENOMIC DNA]</scope>
    <source>
        <strain evidence="7 8">PRA339</strain>
    </source>
</reference>
<gene>
    <name evidence="7" type="ORF">H312_00669</name>
</gene>
<dbReference type="InterPro" id="IPR056366">
    <property type="entry name" value="Ribosomal_eL24"/>
</dbReference>
<feature type="domain" description="TRASH" evidence="6">
    <location>
        <begin position="6"/>
        <end position="44"/>
    </location>
</feature>
<dbReference type="GO" id="GO:0003735">
    <property type="term" value="F:structural constituent of ribosome"/>
    <property type="evidence" value="ECO:0007669"/>
    <property type="project" value="InterPro"/>
</dbReference>
<dbReference type="EMBL" id="KK365135">
    <property type="protein sequence ID" value="KCZ81910.1"/>
    <property type="molecule type" value="Genomic_DNA"/>
</dbReference>
<evidence type="ECO:0000256" key="3">
    <source>
        <dbReference type="ARBA" id="ARBA00022517"/>
    </source>
</evidence>
<dbReference type="PANTHER" id="PTHR10792:SF8">
    <property type="entry name" value="RIBOSOME BIOGENESIS PROTEIN RLP24-RELATED"/>
    <property type="match status" value="1"/>
</dbReference>
<name>A0A059F3Y0_9MICR</name>
<dbReference type="Proteomes" id="UP000030655">
    <property type="component" value="Unassembled WGS sequence"/>
</dbReference>
<dbReference type="FunFam" id="2.30.170.20:FF:000001">
    <property type="entry name" value="probable ribosome biogenesis protein RLP24"/>
    <property type="match status" value="1"/>
</dbReference>
<evidence type="ECO:0000256" key="5">
    <source>
        <dbReference type="SAM" id="Coils"/>
    </source>
</evidence>
<comment type="subcellular location">
    <subcellularLocation>
        <location evidence="1">Nucleus</location>
    </subcellularLocation>
</comment>
<dbReference type="SMART" id="SM00746">
    <property type="entry name" value="TRASH"/>
    <property type="match status" value="1"/>
</dbReference>
<dbReference type="CDD" id="cd00472">
    <property type="entry name" value="Ribosomal_L24e_L24"/>
    <property type="match status" value="1"/>
</dbReference>